<dbReference type="SUPFAM" id="SSF48113">
    <property type="entry name" value="Heme-dependent peroxidases"/>
    <property type="match status" value="1"/>
</dbReference>
<protein>
    <recommendedName>
        <fullName evidence="7">Peroxidase</fullName>
        <ecNumber evidence="7">1.11.1.-</ecNumber>
    </recommendedName>
</protein>
<dbReference type="PRINTS" id="PR00458">
    <property type="entry name" value="PEROXIDASE"/>
</dbReference>
<comment type="caution">
    <text evidence="9">The sequence shown here is derived from an EMBL/GenBank/DDBJ whole genome shotgun (WGS) entry which is preliminary data.</text>
</comment>
<dbReference type="PANTHER" id="PTHR31356:SF53">
    <property type="entry name" value="HEME PEROXIDASE"/>
    <property type="match status" value="1"/>
</dbReference>
<gene>
    <name evidence="9" type="ORF">LshimejAT787_0900250</name>
</gene>
<evidence type="ECO:0000313" key="9">
    <source>
        <dbReference type="EMBL" id="GLB40810.1"/>
    </source>
</evidence>
<dbReference type="AlphaFoldDB" id="A0A9P3UR17"/>
<evidence type="ECO:0000256" key="4">
    <source>
        <dbReference type="ARBA" id="ARBA00023002"/>
    </source>
</evidence>
<dbReference type="GO" id="GO:0004601">
    <property type="term" value="F:peroxidase activity"/>
    <property type="evidence" value="ECO:0007669"/>
    <property type="project" value="UniProtKB-KW"/>
</dbReference>
<dbReference type="GO" id="GO:0034599">
    <property type="term" value="P:cellular response to oxidative stress"/>
    <property type="evidence" value="ECO:0007669"/>
    <property type="project" value="InterPro"/>
</dbReference>
<keyword evidence="2" id="KW-0349">Heme</keyword>
<evidence type="ECO:0000256" key="2">
    <source>
        <dbReference type="ARBA" id="ARBA00022617"/>
    </source>
</evidence>
<evidence type="ECO:0000256" key="6">
    <source>
        <dbReference type="RuleBase" id="RU004241"/>
    </source>
</evidence>
<dbReference type="EMBL" id="BRPK01000009">
    <property type="protein sequence ID" value="GLB40810.1"/>
    <property type="molecule type" value="Genomic_DNA"/>
</dbReference>
<dbReference type="GO" id="GO:0046872">
    <property type="term" value="F:metal ion binding"/>
    <property type="evidence" value="ECO:0007669"/>
    <property type="project" value="UniProtKB-UniRule"/>
</dbReference>
<organism evidence="9 10">
    <name type="scientific">Lyophyllum shimeji</name>
    <name type="common">Hon-shimeji</name>
    <name type="synonym">Tricholoma shimeji</name>
    <dbReference type="NCBI Taxonomy" id="47721"/>
    <lineage>
        <taxon>Eukaryota</taxon>
        <taxon>Fungi</taxon>
        <taxon>Dikarya</taxon>
        <taxon>Basidiomycota</taxon>
        <taxon>Agaricomycotina</taxon>
        <taxon>Agaricomycetes</taxon>
        <taxon>Agaricomycetidae</taxon>
        <taxon>Agaricales</taxon>
        <taxon>Tricholomatineae</taxon>
        <taxon>Lyophyllaceae</taxon>
        <taxon>Lyophyllum</taxon>
    </lineage>
</organism>
<comment type="similarity">
    <text evidence="6">Belongs to the peroxidase family.</text>
</comment>
<dbReference type="InterPro" id="IPR002016">
    <property type="entry name" value="Haem_peroxidase"/>
</dbReference>
<evidence type="ECO:0000256" key="1">
    <source>
        <dbReference type="ARBA" id="ARBA00022559"/>
    </source>
</evidence>
<reference evidence="9" key="1">
    <citation type="submission" date="2022-07" db="EMBL/GenBank/DDBJ databases">
        <title>The genome of Lyophyllum shimeji provides insight into the initial evolution of ectomycorrhizal fungal genome.</title>
        <authorList>
            <person name="Kobayashi Y."/>
            <person name="Shibata T."/>
            <person name="Hirakawa H."/>
            <person name="Shigenobu S."/>
            <person name="Nishiyama T."/>
            <person name="Yamada A."/>
            <person name="Hasebe M."/>
            <person name="Kawaguchi M."/>
        </authorList>
    </citation>
    <scope>NUCLEOTIDE SEQUENCE</scope>
    <source>
        <strain evidence="9">AT787</strain>
    </source>
</reference>
<dbReference type="Gene3D" id="1.10.420.10">
    <property type="entry name" value="Peroxidase, domain 2"/>
    <property type="match status" value="1"/>
</dbReference>
<dbReference type="InterPro" id="IPR044831">
    <property type="entry name" value="Ccp1-like"/>
</dbReference>
<sequence length="460" mass="49521">MATHDAGDKSGGLDASVRHELERPQNVGIGMANSLADFNPFRSPSVTMADAIALGTALAAASCNGPVIRFCGGRLDAAGPGPETVPEPEQTLDSHIESFKRQGFTQTEMIALVACGHTLGGVRREDFPLIVDTSAENGFANFDGTPRVFDNTVVKEYLDGTTTNPLVAGVNVTTRSDLRIFASVQNATMQSLASADTFSKTCAALFERMIDTVPGGVKLTDPIDLVENKIGGAALFTSNGSYIFRTNLRRLSENPDRRVTLFWKERRTGRSICPAQGCSAQPQVVFNQAATRLAKLRGQNSFPTYAKFEAQIPVNASISHFWFAVDENDGAGSGSKIVDNGGAQYRIEQDTMLFDPGRTSIVFDTEEVRFRIVVGVRDTEGEESASKVSLKYFRPGPAPTFVPIVKTVELGPDAENTPADGYTFYTAEIPADVTAFDLDGVVGGQTFRQNVFKRNGAFAT</sequence>
<keyword evidence="4 7" id="KW-0560">Oxidoreductase</keyword>
<dbReference type="EC" id="1.11.1.-" evidence="7"/>
<evidence type="ECO:0000256" key="3">
    <source>
        <dbReference type="ARBA" id="ARBA00022723"/>
    </source>
</evidence>
<dbReference type="Gene3D" id="1.10.520.10">
    <property type="match status" value="1"/>
</dbReference>
<dbReference type="GO" id="GO:0042744">
    <property type="term" value="P:hydrogen peroxide catabolic process"/>
    <property type="evidence" value="ECO:0007669"/>
    <property type="project" value="TreeGrafter"/>
</dbReference>
<name>A0A9P3UR17_LYOSH</name>
<feature type="domain" description="Plant heme peroxidase family profile" evidence="8">
    <location>
        <begin position="46"/>
        <end position="160"/>
    </location>
</feature>
<evidence type="ECO:0000256" key="5">
    <source>
        <dbReference type="ARBA" id="ARBA00023004"/>
    </source>
</evidence>
<proteinExistence type="inferred from homology"/>
<dbReference type="OrthoDB" id="5985073at2759"/>
<dbReference type="InterPro" id="IPR010255">
    <property type="entry name" value="Haem_peroxidase_sf"/>
</dbReference>
<dbReference type="GO" id="GO:0020037">
    <property type="term" value="F:heme binding"/>
    <property type="evidence" value="ECO:0007669"/>
    <property type="project" value="UniProtKB-UniRule"/>
</dbReference>
<keyword evidence="1 7" id="KW-0575">Peroxidase</keyword>
<evidence type="ECO:0000313" key="10">
    <source>
        <dbReference type="Proteomes" id="UP001063166"/>
    </source>
</evidence>
<evidence type="ECO:0000259" key="8">
    <source>
        <dbReference type="PROSITE" id="PS50873"/>
    </source>
</evidence>
<dbReference type="Proteomes" id="UP001063166">
    <property type="component" value="Unassembled WGS sequence"/>
</dbReference>
<dbReference type="Pfam" id="PF00141">
    <property type="entry name" value="peroxidase"/>
    <property type="match status" value="1"/>
</dbReference>
<dbReference type="PROSITE" id="PS50873">
    <property type="entry name" value="PEROXIDASE_4"/>
    <property type="match status" value="1"/>
</dbReference>
<keyword evidence="10" id="KW-1185">Reference proteome</keyword>
<keyword evidence="5" id="KW-0408">Iron</keyword>
<evidence type="ECO:0000256" key="7">
    <source>
        <dbReference type="RuleBase" id="RU363051"/>
    </source>
</evidence>
<dbReference type="PANTHER" id="PTHR31356">
    <property type="entry name" value="THYLAKOID LUMENAL 29 KDA PROTEIN, CHLOROPLASTIC-RELATED"/>
    <property type="match status" value="1"/>
</dbReference>
<accession>A0A9P3UR17</accession>
<keyword evidence="3" id="KW-0479">Metal-binding</keyword>
<dbReference type="GO" id="GO:0000302">
    <property type="term" value="P:response to reactive oxygen species"/>
    <property type="evidence" value="ECO:0007669"/>
    <property type="project" value="TreeGrafter"/>
</dbReference>